<gene>
    <name evidence="2" type="ORF">MEUPH1_LOCUS24842</name>
</gene>
<comment type="caution">
    <text evidence="2">The sequence shown here is derived from an EMBL/GenBank/DDBJ whole genome shotgun (WGS) entry which is preliminary data.</text>
</comment>
<evidence type="ECO:0008006" key="4">
    <source>
        <dbReference type="Google" id="ProtNLM"/>
    </source>
</evidence>
<sequence>MLSARSAVASVCRCLLSFTFCRSVPSCCAINLIVYCDSLGMDFGLPNGFVRVQNRTPFKVNVNFSIRQSIRTEERSRAVRPAVMHSISNLIRCFHLLLWLW</sequence>
<proteinExistence type="predicted"/>
<keyword evidence="3" id="KW-1185">Reference proteome</keyword>
<accession>A0AAV0XRG9</accession>
<keyword evidence="1" id="KW-0732">Signal</keyword>
<organism evidence="2 3">
    <name type="scientific">Macrosiphum euphorbiae</name>
    <name type="common">potato aphid</name>
    <dbReference type="NCBI Taxonomy" id="13131"/>
    <lineage>
        <taxon>Eukaryota</taxon>
        <taxon>Metazoa</taxon>
        <taxon>Ecdysozoa</taxon>
        <taxon>Arthropoda</taxon>
        <taxon>Hexapoda</taxon>
        <taxon>Insecta</taxon>
        <taxon>Pterygota</taxon>
        <taxon>Neoptera</taxon>
        <taxon>Paraneoptera</taxon>
        <taxon>Hemiptera</taxon>
        <taxon>Sternorrhyncha</taxon>
        <taxon>Aphidomorpha</taxon>
        <taxon>Aphidoidea</taxon>
        <taxon>Aphididae</taxon>
        <taxon>Macrosiphini</taxon>
        <taxon>Macrosiphum</taxon>
    </lineage>
</organism>
<evidence type="ECO:0000256" key="1">
    <source>
        <dbReference type="SAM" id="SignalP"/>
    </source>
</evidence>
<dbReference type="EMBL" id="CARXXK010000552">
    <property type="protein sequence ID" value="CAI6370756.1"/>
    <property type="molecule type" value="Genomic_DNA"/>
</dbReference>
<feature type="signal peptide" evidence="1">
    <location>
        <begin position="1"/>
        <end position="29"/>
    </location>
</feature>
<evidence type="ECO:0000313" key="3">
    <source>
        <dbReference type="Proteomes" id="UP001160148"/>
    </source>
</evidence>
<name>A0AAV0XRG9_9HEMI</name>
<reference evidence="2 3" key="1">
    <citation type="submission" date="2023-01" db="EMBL/GenBank/DDBJ databases">
        <authorList>
            <person name="Whitehead M."/>
        </authorList>
    </citation>
    <scope>NUCLEOTIDE SEQUENCE [LARGE SCALE GENOMIC DNA]</scope>
</reference>
<evidence type="ECO:0000313" key="2">
    <source>
        <dbReference type="EMBL" id="CAI6370756.1"/>
    </source>
</evidence>
<protein>
    <recommendedName>
        <fullName evidence="4">Secreted protein</fullName>
    </recommendedName>
</protein>
<feature type="chain" id="PRO_5043976232" description="Secreted protein" evidence="1">
    <location>
        <begin position="30"/>
        <end position="101"/>
    </location>
</feature>
<dbReference type="Proteomes" id="UP001160148">
    <property type="component" value="Unassembled WGS sequence"/>
</dbReference>
<dbReference type="AlphaFoldDB" id="A0AAV0XRG9"/>